<name>A0A3N0CLN4_9ACTN</name>
<dbReference type="Pfam" id="PF01039">
    <property type="entry name" value="Carboxyl_trans"/>
    <property type="match status" value="1"/>
</dbReference>
<dbReference type="EMBL" id="RJSE01000005">
    <property type="protein sequence ID" value="RNL64368.1"/>
    <property type="molecule type" value="Genomic_DNA"/>
</dbReference>
<accession>A0A3N0CLN4</accession>
<dbReference type="InterPro" id="IPR051047">
    <property type="entry name" value="AccD/PCCB"/>
</dbReference>
<dbReference type="InterPro" id="IPR029045">
    <property type="entry name" value="ClpP/crotonase-like_dom_sf"/>
</dbReference>
<evidence type="ECO:0000259" key="2">
    <source>
        <dbReference type="PROSITE" id="PS50980"/>
    </source>
</evidence>
<dbReference type="PROSITE" id="PS50980">
    <property type="entry name" value="COA_CT_NTER"/>
    <property type="match status" value="1"/>
</dbReference>
<dbReference type="SUPFAM" id="SSF52096">
    <property type="entry name" value="ClpP/crotonase"/>
    <property type="match status" value="2"/>
</dbReference>
<dbReference type="GO" id="GO:0009317">
    <property type="term" value="C:acetyl-CoA carboxylase complex"/>
    <property type="evidence" value="ECO:0007669"/>
    <property type="project" value="TreeGrafter"/>
</dbReference>
<dbReference type="InterPro" id="IPR011763">
    <property type="entry name" value="COA_CT_C"/>
</dbReference>
<dbReference type="RefSeq" id="WP_123226944.1">
    <property type="nucleotide sequence ID" value="NZ_RJSE01000005.1"/>
</dbReference>
<feature type="domain" description="CoA carboxyltransferase N-terminal" evidence="2">
    <location>
        <begin position="1"/>
        <end position="236"/>
    </location>
</feature>
<protein>
    <submittedName>
        <fullName evidence="4">Acyl-CoA carboxylase subunit beta</fullName>
    </submittedName>
</protein>
<gene>
    <name evidence="4" type="ORF">EFK50_07530</name>
</gene>
<evidence type="ECO:0000259" key="3">
    <source>
        <dbReference type="PROSITE" id="PS50989"/>
    </source>
</evidence>
<reference evidence="4 5" key="1">
    <citation type="submission" date="2018-11" db="EMBL/GenBank/DDBJ databases">
        <authorList>
            <person name="Li F."/>
        </authorList>
    </citation>
    <scope>NUCLEOTIDE SEQUENCE [LARGE SCALE GENOMIC DNA]</scope>
    <source>
        <strain evidence="4 5">Gsoil 097</strain>
    </source>
</reference>
<dbReference type="InterPro" id="IPR011762">
    <property type="entry name" value="COA_CT_N"/>
</dbReference>
<proteinExistence type="predicted"/>
<dbReference type="InterPro" id="IPR034733">
    <property type="entry name" value="AcCoA_carboxyl_beta"/>
</dbReference>
<dbReference type="PROSITE" id="PS50989">
    <property type="entry name" value="COA_CT_CTER"/>
    <property type="match status" value="1"/>
</dbReference>
<sequence length="483" mass="50045">MTAVASSPVVEPVETPAPAAPPREEDPRHPLNRLAALFDAGTFEPLSPIDKSGMLYGTGRIDGTAAVAFCSDPTVMGGAMGHDGCKVVVAAYQRALTDRVPVIGLWHSGGARLAEGVLSLHAVGEIFHAMTQASGKIPQISVVLGPAAGGAAYGPALTDVVILGPEGRIFVTGPDVVRSVTGEDVDMLRLGGPEPHGRRSGVVHVLTDSEAEALEKARAVTHLLGAQGTLDVAAVEDVDLGALLPESTKRAYDVHPLVDHVLDPGTTVELHAKWAPNIVTALGRFGGRSVGVIANNPMRLGGCLDSLSAEKASRFVRMCDAFGIPLIVLVDVPGYLPGVGQEWDGVVRRGAKLLHAFGEAVVPRVTVVTRKTYGGAYIAMNSRSLGATKVLAWPDAEVAVMGAVAAVRILHRRKLADVSPEIRPAVEAELAEEHARIAGGIDKAVEIGVVDEVVSPAATRSAIAKAIAGAGLVQRGAHGNIPL</sequence>
<dbReference type="GO" id="GO:0004658">
    <property type="term" value="F:propionyl-CoA carboxylase activity"/>
    <property type="evidence" value="ECO:0007669"/>
    <property type="project" value="TreeGrafter"/>
</dbReference>
<keyword evidence="5" id="KW-1185">Reference proteome</keyword>
<evidence type="ECO:0000256" key="1">
    <source>
        <dbReference type="SAM" id="MobiDB-lite"/>
    </source>
</evidence>
<comment type="caution">
    <text evidence="4">The sequence shown here is derived from an EMBL/GenBank/DDBJ whole genome shotgun (WGS) entry which is preliminary data.</text>
</comment>
<dbReference type="OrthoDB" id="5240504at2"/>
<dbReference type="PANTHER" id="PTHR43842:SF2">
    <property type="entry name" value="PROPIONYL-COA CARBOXYLASE BETA CHAIN, MITOCHONDRIAL"/>
    <property type="match status" value="1"/>
</dbReference>
<feature type="domain" description="CoA carboxyltransferase C-terminal" evidence="3">
    <location>
        <begin position="227"/>
        <end position="469"/>
    </location>
</feature>
<organism evidence="4 5">
    <name type="scientific">Nocardioides marmoriginsengisoli</name>
    <dbReference type="NCBI Taxonomy" id="661483"/>
    <lineage>
        <taxon>Bacteria</taxon>
        <taxon>Bacillati</taxon>
        <taxon>Actinomycetota</taxon>
        <taxon>Actinomycetes</taxon>
        <taxon>Propionibacteriales</taxon>
        <taxon>Nocardioidaceae</taxon>
        <taxon>Nocardioides</taxon>
    </lineage>
</organism>
<evidence type="ECO:0000313" key="4">
    <source>
        <dbReference type="EMBL" id="RNL64368.1"/>
    </source>
</evidence>
<feature type="compositionally biased region" description="Low complexity" evidence="1">
    <location>
        <begin position="1"/>
        <end position="17"/>
    </location>
</feature>
<dbReference type="Gene3D" id="3.90.226.10">
    <property type="entry name" value="2-enoyl-CoA Hydratase, Chain A, domain 1"/>
    <property type="match status" value="2"/>
</dbReference>
<evidence type="ECO:0000313" key="5">
    <source>
        <dbReference type="Proteomes" id="UP000267128"/>
    </source>
</evidence>
<dbReference type="AlphaFoldDB" id="A0A3N0CLN4"/>
<dbReference type="PANTHER" id="PTHR43842">
    <property type="entry name" value="PROPIONYL-COA CARBOXYLASE BETA CHAIN"/>
    <property type="match status" value="1"/>
</dbReference>
<feature type="region of interest" description="Disordered" evidence="1">
    <location>
        <begin position="1"/>
        <end position="29"/>
    </location>
</feature>
<dbReference type="Proteomes" id="UP000267128">
    <property type="component" value="Unassembled WGS sequence"/>
</dbReference>